<evidence type="ECO:0000313" key="13">
    <source>
        <dbReference type="Proteomes" id="UP000472271"/>
    </source>
</evidence>
<feature type="domain" description="Roadblock/LAMTOR2" evidence="11">
    <location>
        <begin position="4"/>
        <end position="92"/>
    </location>
</feature>
<dbReference type="SMART" id="SM00960">
    <property type="entry name" value="Robl_LC7"/>
    <property type="match status" value="1"/>
</dbReference>
<dbReference type="SUPFAM" id="SSF103196">
    <property type="entry name" value="Roadblock/LC7 domain"/>
    <property type="match status" value="1"/>
</dbReference>
<accession>A0A673A9Q1</accession>
<evidence type="ECO:0000256" key="8">
    <source>
        <dbReference type="ARBA" id="ARBA00023212"/>
    </source>
</evidence>
<keyword evidence="3 10" id="KW-0813">Transport</keyword>
<organism evidence="12 13">
    <name type="scientific">Sphaeramia orbicularis</name>
    <name type="common">orbiculate cardinalfish</name>
    <dbReference type="NCBI Taxonomy" id="375764"/>
    <lineage>
        <taxon>Eukaryota</taxon>
        <taxon>Metazoa</taxon>
        <taxon>Chordata</taxon>
        <taxon>Craniata</taxon>
        <taxon>Vertebrata</taxon>
        <taxon>Euteleostomi</taxon>
        <taxon>Actinopterygii</taxon>
        <taxon>Neopterygii</taxon>
        <taxon>Teleostei</taxon>
        <taxon>Neoteleostei</taxon>
        <taxon>Acanthomorphata</taxon>
        <taxon>Gobiaria</taxon>
        <taxon>Kurtiformes</taxon>
        <taxon>Apogonoidei</taxon>
        <taxon>Apogonidae</taxon>
        <taxon>Apogoninae</taxon>
        <taxon>Sphaeramia</taxon>
    </lineage>
</organism>
<evidence type="ECO:0000313" key="12">
    <source>
        <dbReference type="Ensembl" id="ENSSORP00005025418.1"/>
    </source>
</evidence>
<dbReference type="GO" id="GO:0007018">
    <property type="term" value="P:microtubule-based movement"/>
    <property type="evidence" value="ECO:0007669"/>
    <property type="project" value="UniProtKB-UniRule"/>
</dbReference>
<dbReference type="Ensembl" id="ENSSORT00005026177.1">
    <property type="protein sequence ID" value="ENSSORP00005025418.1"/>
    <property type="gene ID" value="ENSSORG00005012231.1"/>
</dbReference>
<dbReference type="PIRSF" id="PIRSF009998">
    <property type="entry name" value="DLC7"/>
    <property type="match status" value="1"/>
</dbReference>
<evidence type="ECO:0000259" key="11">
    <source>
        <dbReference type="SMART" id="SM00960"/>
    </source>
</evidence>
<gene>
    <name evidence="12" type="primary">LOC115420906</name>
</gene>
<dbReference type="InterPro" id="IPR004942">
    <property type="entry name" value="Roadblock/LAMTOR2_dom"/>
</dbReference>
<dbReference type="InterPro" id="IPR016561">
    <property type="entry name" value="DYNLRB1/2"/>
</dbReference>
<evidence type="ECO:0000256" key="7">
    <source>
        <dbReference type="ARBA" id="ARBA00023175"/>
    </source>
</evidence>
<dbReference type="AlphaFoldDB" id="A0A673A9Q1"/>
<name>A0A673A9Q1_9TELE</name>
<reference evidence="12" key="1">
    <citation type="submission" date="2019-06" db="EMBL/GenBank/DDBJ databases">
        <authorList>
            <consortium name="Wellcome Sanger Institute Data Sharing"/>
        </authorList>
    </citation>
    <scope>NUCLEOTIDE SEQUENCE [LARGE SCALE GENOMIC DNA]</scope>
</reference>
<dbReference type="PANTHER" id="PTHR10779">
    <property type="entry name" value="DYNEIN LIGHT CHAIN ROADBLOCK"/>
    <property type="match status" value="1"/>
</dbReference>
<evidence type="ECO:0000256" key="10">
    <source>
        <dbReference type="PIRNR" id="PIRNR009998"/>
    </source>
</evidence>
<evidence type="ECO:0000256" key="1">
    <source>
        <dbReference type="ARBA" id="ARBA00004245"/>
    </source>
</evidence>
<evidence type="ECO:0000256" key="3">
    <source>
        <dbReference type="ARBA" id="ARBA00022448"/>
    </source>
</evidence>
<evidence type="ECO:0000256" key="5">
    <source>
        <dbReference type="ARBA" id="ARBA00022701"/>
    </source>
</evidence>
<keyword evidence="8 10" id="KW-0206">Cytoskeleton</keyword>
<dbReference type="GO" id="GO:0005874">
    <property type="term" value="C:microtubule"/>
    <property type="evidence" value="ECO:0007669"/>
    <property type="project" value="UniProtKB-UniRule"/>
</dbReference>
<protein>
    <recommendedName>
        <fullName evidence="10">Dynein light chain roadblock</fullName>
    </recommendedName>
</protein>
<dbReference type="FunFam" id="3.30.450.30:FF:000009">
    <property type="entry name" value="Dynein light chain roadblock"/>
    <property type="match status" value="1"/>
</dbReference>
<keyword evidence="6 10" id="KW-0243">Dynein</keyword>
<dbReference type="GO" id="GO:0005868">
    <property type="term" value="C:cytoplasmic dynein complex"/>
    <property type="evidence" value="ECO:0007669"/>
    <property type="project" value="UniProtKB-UniRule"/>
</dbReference>
<dbReference type="InParanoid" id="A0A673A9Q1"/>
<dbReference type="Gene3D" id="3.30.450.30">
    <property type="entry name" value="Dynein light chain 2a, cytoplasmic"/>
    <property type="match status" value="1"/>
</dbReference>
<dbReference type="GO" id="GO:0005737">
    <property type="term" value="C:cytoplasm"/>
    <property type="evidence" value="ECO:0007669"/>
    <property type="project" value="UniProtKB-UniRule"/>
</dbReference>
<keyword evidence="7 10" id="KW-0505">Motor protein</keyword>
<comment type="function">
    <text evidence="9">Acts as one of several non-catalytic accessory components of the cytoplasmic dynein 1 complex that are thought to be involved in linking dynein to cargos and to adapter proteins that regulate dynein function. Cytoplasmic dynein 1 acts as a motor for the intracellular retrograde motility of vesicles and organelles along microtubules.</text>
</comment>
<sequence>MAEIEDTLKRIEFTQGVTGTIVVNSQGIPIRTTFDNVSTARYAELVRPLTMLARSTVRSLDPENDLTFLRIRSKKDEIMIGLDNDFLVIVIQERPGVNNTANRFGTFK</sequence>
<evidence type="ECO:0000256" key="6">
    <source>
        <dbReference type="ARBA" id="ARBA00023017"/>
    </source>
</evidence>
<dbReference type="Pfam" id="PF03259">
    <property type="entry name" value="Robl_LC7"/>
    <property type="match status" value="1"/>
</dbReference>
<evidence type="ECO:0000256" key="4">
    <source>
        <dbReference type="ARBA" id="ARBA00022490"/>
    </source>
</evidence>
<evidence type="ECO:0000256" key="2">
    <source>
        <dbReference type="ARBA" id="ARBA00007191"/>
    </source>
</evidence>
<reference evidence="12" key="2">
    <citation type="submission" date="2025-08" db="UniProtKB">
        <authorList>
            <consortium name="Ensembl"/>
        </authorList>
    </citation>
    <scope>IDENTIFICATION</scope>
</reference>
<comment type="similarity">
    <text evidence="2 10">Belongs to the GAMAD family.</text>
</comment>
<dbReference type="Proteomes" id="UP000472271">
    <property type="component" value="Chromosome 6"/>
</dbReference>
<dbReference type="GO" id="GO:0045505">
    <property type="term" value="F:dynein intermediate chain binding"/>
    <property type="evidence" value="ECO:0007669"/>
    <property type="project" value="UniProtKB-UniRule"/>
</dbReference>
<reference evidence="12" key="3">
    <citation type="submission" date="2025-09" db="UniProtKB">
        <authorList>
            <consortium name="Ensembl"/>
        </authorList>
    </citation>
    <scope>IDENTIFICATION</scope>
</reference>
<proteinExistence type="inferred from homology"/>
<keyword evidence="13" id="KW-1185">Reference proteome</keyword>
<comment type="subcellular location">
    <subcellularLocation>
        <location evidence="1 10">Cytoplasm</location>
        <location evidence="1 10">Cytoskeleton</location>
    </subcellularLocation>
</comment>
<evidence type="ECO:0000256" key="9">
    <source>
        <dbReference type="ARBA" id="ARBA00025362"/>
    </source>
</evidence>
<keyword evidence="4 10" id="KW-0963">Cytoplasm</keyword>
<keyword evidence="5 10" id="KW-0493">Microtubule</keyword>